<accession>A0A1I4GZH1</accession>
<evidence type="ECO:0000313" key="1">
    <source>
        <dbReference type="EMBL" id="SFL35369.1"/>
    </source>
</evidence>
<dbReference type="Proteomes" id="UP000199520">
    <property type="component" value="Unassembled WGS sequence"/>
</dbReference>
<reference evidence="2" key="1">
    <citation type="submission" date="2016-10" db="EMBL/GenBank/DDBJ databases">
        <authorList>
            <person name="Varghese N."/>
            <person name="Submissions S."/>
        </authorList>
    </citation>
    <scope>NUCLEOTIDE SEQUENCE [LARGE SCALE GENOMIC DNA]</scope>
    <source>
        <strain evidence="2">DSM 13327</strain>
    </source>
</reference>
<evidence type="ECO:0000313" key="2">
    <source>
        <dbReference type="Proteomes" id="UP000199520"/>
    </source>
</evidence>
<organism evidence="1 2">
    <name type="scientific">Pelosinus propionicus DSM 13327</name>
    <dbReference type="NCBI Taxonomy" id="1123291"/>
    <lineage>
        <taxon>Bacteria</taxon>
        <taxon>Bacillati</taxon>
        <taxon>Bacillota</taxon>
        <taxon>Negativicutes</taxon>
        <taxon>Selenomonadales</taxon>
        <taxon>Sporomusaceae</taxon>
        <taxon>Pelosinus</taxon>
    </lineage>
</organism>
<dbReference type="RefSeq" id="WP_090932175.1">
    <property type="nucleotide sequence ID" value="NZ_FOTS01000002.1"/>
</dbReference>
<protein>
    <submittedName>
        <fullName evidence="1">Uncharacterized protein</fullName>
    </submittedName>
</protein>
<name>A0A1I4GZH1_9FIRM</name>
<keyword evidence="2" id="KW-1185">Reference proteome</keyword>
<gene>
    <name evidence="1" type="ORF">SAMN04490355_100259</name>
</gene>
<dbReference type="EMBL" id="FOTS01000002">
    <property type="protein sequence ID" value="SFL35369.1"/>
    <property type="molecule type" value="Genomic_DNA"/>
</dbReference>
<dbReference type="AlphaFoldDB" id="A0A1I4GZH1"/>
<proteinExistence type="predicted"/>
<sequence length="165" mass="18458">MGFPKDFDFASCLHVTLVLKDFQVLTGRFKGLIGDRTEHDCCDKDHEYEHEHKHEDEKCKKDDKCCKSPKLDIDVKVEDDCEFILLELTRSAAAINLSSFTCNVHDDCIKDIDFVISGTTFPVGTCVAINVCNILYAGPCAVFCDIPFHIGRHVTGNGLTISLKE</sequence>
<dbReference type="OrthoDB" id="1681706at2"/>